<dbReference type="EMBL" id="CP042430">
    <property type="protein sequence ID" value="QEC48000.1"/>
    <property type="molecule type" value="Genomic_DNA"/>
</dbReference>
<evidence type="ECO:0000256" key="7">
    <source>
        <dbReference type="ARBA" id="ARBA00022989"/>
    </source>
</evidence>
<evidence type="ECO:0000256" key="4">
    <source>
        <dbReference type="ARBA" id="ARBA00022519"/>
    </source>
</evidence>
<feature type="transmembrane region" description="Helical" evidence="10">
    <location>
        <begin position="247"/>
        <end position="263"/>
    </location>
</feature>
<evidence type="ECO:0000313" key="14">
    <source>
        <dbReference type="Proteomes" id="UP000321805"/>
    </source>
</evidence>
<dbReference type="PRINTS" id="PR01411">
    <property type="entry name" value="CCMFBIOGNSIS"/>
</dbReference>
<evidence type="ECO:0000256" key="5">
    <source>
        <dbReference type="ARBA" id="ARBA00022692"/>
    </source>
</evidence>
<comment type="similarity">
    <text evidence="2">Belongs to the CcmF/CycK/Ccl1/NrfE/CcsA family.</text>
</comment>
<accession>A0A5B8U4Q2</accession>
<evidence type="ECO:0000256" key="8">
    <source>
        <dbReference type="ARBA" id="ARBA00023136"/>
    </source>
</evidence>
<dbReference type="InterPro" id="IPR003568">
    <property type="entry name" value="Cyt_c_biogenesis_CcmF"/>
</dbReference>
<evidence type="ECO:0000256" key="2">
    <source>
        <dbReference type="ARBA" id="ARBA00009186"/>
    </source>
</evidence>
<dbReference type="OrthoDB" id="9814290at2"/>
<protein>
    <submittedName>
        <fullName evidence="13">Heme lyase CcmF/NrfE family subunit</fullName>
    </submittedName>
</protein>
<feature type="transmembrane region" description="Helical" evidence="10">
    <location>
        <begin position="424"/>
        <end position="443"/>
    </location>
</feature>
<evidence type="ECO:0000256" key="6">
    <source>
        <dbReference type="ARBA" id="ARBA00022748"/>
    </source>
</evidence>
<keyword evidence="5 10" id="KW-0812">Transmembrane</keyword>
<feature type="transmembrane region" description="Helical" evidence="10">
    <location>
        <begin position="275"/>
        <end position="296"/>
    </location>
</feature>
<dbReference type="Pfam" id="PF01578">
    <property type="entry name" value="Cytochrom_C_asm"/>
    <property type="match status" value="1"/>
</dbReference>
<feature type="transmembrane region" description="Helical" evidence="10">
    <location>
        <begin position="392"/>
        <end position="412"/>
    </location>
</feature>
<dbReference type="InterPro" id="IPR003567">
    <property type="entry name" value="Cyt_c_biogenesis"/>
</dbReference>
<evidence type="ECO:0000256" key="9">
    <source>
        <dbReference type="ARBA" id="ARBA00037230"/>
    </source>
</evidence>
<evidence type="ECO:0000259" key="11">
    <source>
        <dbReference type="Pfam" id="PF01578"/>
    </source>
</evidence>
<dbReference type="KEGG" id="bsol:FSW04_10750"/>
<feature type="transmembrane region" description="Helical" evidence="10">
    <location>
        <begin position="695"/>
        <end position="715"/>
    </location>
</feature>
<keyword evidence="7 10" id="KW-1133">Transmembrane helix</keyword>
<feature type="transmembrane region" description="Helical" evidence="10">
    <location>
        <begin position="350"/>
        <end position="372"/>
    </location>
</feature>
<name>A0A5B8U4Q2_9ACTN</name>
<evidence type="ECO:0000313" key="13">
    <source>
        <dbReference type="EMBL" id="QEC48000.1"/>
    </source>
</evidence>
<dbReference type="InterPro" id="IPR032523">
    <property type="entry name" value="CcmF_C"/>
</dbReference>
<feature type="transmembrane region" description="Helical" evidence="10">
    <location>
        <begin position="124"/>
        <end position="143"/>
    </location>
</feature>
<feature type="transmembrane region" description="Helical" evidence="10">
    <location>
        <begin position="497"/>
        <end position="519"/>
    </location>
</feature>
<feature type="transmembrane region" description="Helical" evidence="10">
    <location>
        <begin position="208"/>
        <end position="227"/>
    </location>
</feature>
<reference evidence="13 14" key="1">
    <citation type="journal article" date="2018" name="J. Microbiol.">
        <title>Baekduia soli gen. nov., sp. nov., a novel bacterium isolated from the soil of Baekdu Mountain and proposal of a novel family name, Baekduiaceae fam. nov.</title>
        <authorList>
            <person name="An D.S."/>
            <person name="Siddiqi M.Z."/>
            <person name="Kim K.H."/>
            <person name="Yu H.S."/>
            <person name="Im W.T."/>
        </authorList>
    </citation>
    <scope>NUCLEOTIDE SEQUENCE [LARGE SCALE GENOMIC DNA]</scope>
    <source>
        <strain evidence="13 14">BR7-21</strain>
    </source>
</reference>
<feature type="transmembrane region" description="Helical" evidence="10">
    <location>
        <begin position="6"/>
        <end position="28"/>
    </location>
</feature>
<evidence type="ECO:0000259" key="12">
    <source>
        <dbReference type="Pfam" id="PF16327"/>
    </source>
</evidence>
<comment type="subcellular location">
    <subcellularLocation>
        <location evidence="1">Cell inner membrane</location>
        <topology evidence="1">Multi-pass membrane protein</topology>
    </subcellularLocation>
</comment>
<organism evidence="13 14">
    <name type="scientific">Baekduia soli</name>
    <dbReference type="NCBI Taxonomy" id="496014"/>
    <lineage>
        <taxon>Bacteria</taxon>
        <taxon>Bacillati</taxon>
        <taxon>Actinomycetota</taxon>
        <taxon>Thermoleophilia</taxon>
        <taxon>Solirubrobacterales</taxon>
        <taxon>Baekduiaceae</taxon>
        <taxon>Baekduia</taxon>
    </lineage>
</organism>
<dbReference type="InterPro" id="IPR002541">
    <property type="entry name" value="Cyt_c_assembly"/>
</dbReference>
<dbReference type="Pfam" id="PF16327">
    <property type="entry name" value="CcmF_C"/>
    <property type="match status" value="1"/>
</dbReference>
<feature type="transmembrane region" description="Helical" evidence="10">
    <location>
        <begin position="40"/>
        <end position="61"/>
    </location>
</feature>
<feature type="transmembrane region" description="Helical" evidence="10">
    <location>
        <begin position="176"/>
        <end position="196"/>
    </location>
</feature>
<dbReference type="GO" id="GO:0020037">
    <property type="term" value="F:heme binding"/>
    <property type="evidence" value="ECO:0007669"/>
    <property type="project" value="InterPro"/>
</dbReference>
<keyword evidence="13" id="KW-0456">Lyase</keyword>
<keyword evidence="4" id="KW-0997">Cell inner membrane</keyword>
<dbReference type="GO" id="GO:0016829">
    <property type="term" value="F:lyase activity"/>
    <property type="evidence" value="ECO:0007669"/>
    <property type="project" value="UniProtKB-KW"/>
</dbReference>
<evidence type="ECO:0000256" key="3">
    <source>
        <dbReference type="ARBA" id="ARBA00022475"/>
    </source>
</evidence>
<evidence type="ECO:0000256" key="1">
    <source>
        <dbReference type="ARBA" id="ARBA00004429"/>
    </source>
</evidence>
<evidence type="ECO:0000256" key="10">
    <source>
        <dbReference type="SAM" id="Phobius"/>
    </source>
</evidence>
<dbReference type="GO" id="GO:0005886">
    <property type="term" value="C:plasma membrane"/>
    <property type="evidence" value="ECO:0007669"/>
    <property type="project" value="UniProtKB-SubCell"/>
</dbReference>
<comment type="function">
    <text evidence="9">Required for the biogenesis of c-type cytochromes. Possible subunit of a heme lyase.</text>
</comment>
<sequence>MADLGRGLTFLALAVAVYGIGASLYGARTGRREWATSGRRAVYALAALTSGAFIVLEVAFLRSDFSFSVVQSHSSTTTPTFYKAAAAWSSQEGSLLLWLWLLSLWSSLVLFLTRHRMRDVQPYATAVLLGFAAFFAGLLVFAVSPFDTLAVAPQEGAGLNPLLRHPSMMIHPPMLYSGYTLWAVPFAFAVGALIVRRVDAEWMVATRRFALGAWFFLGIGILLGARWSYAELGWGGYWAWDPVENASLLPWLTGTAFLHSIMVQEKRGMLKTWNASLILATGTLAILGTFLVRSGILDSIHAFTGSSLGVPFVVLIGVMILTSVVLVVSRRDTLRSEHRLDSLLSREAMFLGNNLVLVGLAFVVFWGTFFPLISEALTGDKQSLGPPWYNKYTVPLALMLVLLSGIGPVIAWRRATPKNARRNFTWPTLTGVVTLAVTAAFGVAGRPLAWLMFGFAAFVVGTILQEFARGLRARRAMTGEAPPLALLTLVRRNRRRYGGYIVHLGMALLFIGVAASSAFQHARDVRLRPGQSAKIGNGYTARYDRATARVDVSNNDVERIVLGAQMTLSKDGKVVAHLSPNRGYYPIAGAEAVSPVGRYFDGEATSEVAMTAGVRRDVWMAVSPEIGGLSAQVKKDDAAVIGGLRKLVAQDPKIMLDPRVRARLGQYIGGRINGLTASYAQSAPPATFRMIVSPLVAWIWLGGLIVIVGGIICIWPAPDLARRRATAGYAARVARELGRA</sequence>
<keyword evidence="8 10" id="KW-0472">Membrane</keyword>
<dbReference type="PANTHER" id="PTHR43653">
    <property type="entry name" value="CYTOCHROME C ASSEMBLY PROTEIN-RELATED"/>
    <property type="match status" value="1"/>
</dbReference>
<feature type="transmembrane region" description="Helical" evidence="10">
    <location>
        <begin position="95"/>
        <end position="112"/>
    </location>
</feature>
<keyword evidence="14" id="KW-1185">Reference proteome</keyword>
<dbReference type="PANTHER" id="PTHR43653:SF1">
    <property type="entry name" value="CYTOCHROME C-TYPE BIOGENESIS PROTEIN CCMF"/>
    <property type="match status" value="1"/>
</dbReference>
<dbReference type="Proteomes" id="UP000321805">
    <property type="component" value="Chromosome"/>
</dbReference>
<dbReference type="GO" id="GO:0017004">
    <property type="term" value="P:cytochrome complex assembly"/>
    <property type="evidence" value="ECO:0007669"/>
    <property type="project" value="UniProtKB-KW"/>
</dbReference>
<feature type="transmembrane region" description="Helical" evidence="10">
    <location>
        <begin position="308"/>
        <end position="329"/>
    </location>
</feature>
<dbReference type="GO" id="GO:0015232">
    <property type="term" value="F:heme transmembrane transporter activity"/>
    <property type="evidence" value="ECO:0007669"/>
    <property type="project" value="InterPro"/>
</dbReference>
<keyword evidence="6" id="KW-0201">Cytochrome c-type biogenesis</keyword>
<gene>
    <name evidence="13" type="ORF">FSW04_10750</name>
</gene>
<proteinExistence type="inferred from homology"/>
<dbReference type="PRINTS" id="PR01410">
    <property type="entry name" value="CCBIOGENESIS"/>
</dbReference>
<feature type="domain" description="Cytochrome c-type biogenesis protein CcmF C-terminal" evidence="12">
    <location>
        <begin position="314"/>
        <end position="627"/>
    </location>
</feature>
<feature type="transmembrane region" description="Helical" evidence="10">
    <location>
        <begin position="449"/>
        <end position="468"/>
    </location>
</feature>
<dbReference type="RefSeq" id="WP_146919090.1">
    <property type="nucleotide sequence ID" value="NZ_CP042430.1"/>
</dbReference>
<keyword evidence="3" id="KW-1003">Cell membrane</keyword>
<feature type="domain" description="Cytochrome c assembly protein" evidence="11">
    <location>
        <begin position="88"/>
        <end position="294"/>
    </location>
</feature>
<dbReference type="AlphaFoldDB" id="A0A5B8U4Q2"/>